<dbReference type="AlphaFoldDB" id="A0A061IMB2"/>
<organism evidence="1 2">
    <name type="scientific">Cricetulus griseus</name>
    <name type="common">Chinese hamster</name>
    <name type="synonym">Cricetulus barabensis griseus</name>
    <dbReference type="NCBI Taxonomy" id="10029"/>
    <lineage>
        <taxon>Eukaryota</taxon>
        <taxon>Metazoa</taxon>
        <taxon>Chordata</taxon>
        <taxon>Craniata</taxon>
        <taxon>Vertebrata</taxon>
        <taxon>Euteleostomi</taxon>
        <taxon>Mammalia</taxon>
        <taxon>Eutheria</taxon>
        <taxon>Euarchontoglires</taxon>
        <taxon>Glires</taxon>
        <taxon>Rodentia</taxon>
        <taxon>Myomorpha</taxon>
        <taxon>Muroidea</taxon>
        <taxon>Cricetidae</taxon>
        <taxon>Cricetinae</taxon>
        <taxon>Cricetulus</taxon>
    </lineage>
</organism>
<accession>A0A061IMB2</accession>
<evidence type="ECO:0000313" key="1">
    <source>
        <dbReference type="EMBL" id="ERE90853.1"/>
    </source>
</evidence>
<reference evidence="2" key="1">
    <citation type="journal article" date="2013" name="Nat. Biotechnol.">
        <title>Chinese hamster genome sequenced from sorted chromosomes.</title>
        <authorList>
            <person name="Brinkrolf K."/>
            <person name="Rupp O."/>
            <person name="Laux H."/>
            <person name="Kollin F."/>
            <person name="Ernst W."/>
            <person name="Linke B."/>
            <person name="Kofler R."/>
            <person name="Romand S."/>
            <person name="Hesse F."/>
            <person name="Budach W.E."/>
            <person name="Galosy S."/>
            <person name="Muller D."/>
            <person name="Noll T."/>
            <person name="Wienberg J."/>
            <person name="Jostock T."/>
            <person name="Leonard M."/>
            <person name="Grillari J."/>
            <person name="Tauch A."/>
            <person name="Goesmann A."/>
            <person name="Helk B."/>
            <person name="Mott J.E."/>
            <person name="Puhler A."/>
            <person name="Borth N."/>
        </authorList>
    </citation>
    <scope>NUCLEOTIDE SEQUENCE [LARGE SCALE GENOMIC DNA]</scope>
    <source>
        <strain evidence="2">17A/GY</strain>
    </source>
</reference>
<name>A0A061IMB2_CRIGR</name>
<protein>
    <submittedName>
        <fullName evidence="1">Uncharacterized protein</fullName>
    </submittedName>
</protein>
<dbReference type="EMBL" id="KE663775">
    <property type="protein sequence ID" value="ERE90853.1"/>
    <property type="molecule type" value="Genomic_DNA"/>
</dbReference>
<proteinExistence type="predicted"/>
<dbReference type="Proteomes" id="UP000030759">
    <property type="component" value="Unassembled WGS sequence"/>
</dbReference>
<evidence type="ECO:0000313" key="2">
    <source>
        <dbReference type="Proteomes" id="UP000030759"/>
    </source>
</evidence>
<gene>
    <name evidence="1" type="ORF">H671_1g1372</name>
</gene>
<sequence>MALLPPSEIPKASALFEKQLHIWLRPDDPTSHSVEASQQQRSFQLSSSLIPLRVWYLQRQSLAISSSGGNQEL</sequence>